<dbReference type="Proteomes" id="UP001439008">
    <property type="component" value="Unassembled WGS sequence"/>
</dbReference>
<evidence type="ECO:0000256" key="1">
    <source>
        <dbReference type="ARBA" id="ARBA00004141"/>
    </source>
</evidence>
<name>A0ABV2AQ45_9EUKA</name>
<dbReference type="PANTHER" id="PTHR10332:SF10">
    <property type="entry name" value="EQUILIBRATIVE NUCLEOSIDE TRANSPORTER 4"/>
    <property type="match status" value="1"/>
</dbReference>
<feature type="transmembrane region" description="Helical" evidence="7">
    <location>
        <begin position="49"/>
        <end position="68"/>
    </location>
</feature>
<feature type="transmembrane region" description="Helical" evidence="7">
    <location>
        <begin position="169"/>
        <end position="189"/>
    </location>
</feature>
<feature type="transmembrane region" description="Helical" evidence="7">
    <location>
        <begin position="335"/>
        <end position="356"/>
    </location>
</feature>
<evidence type="ECO:0000256" key="5">
    <source>
        <dbReference type="ARBA" id="ARBA00022989"/>
    </source>
</evidence>
<feature type="transmembrane region" description="Helical" evidence="7">
    <location>
        <begin position="75"/>
        <end position="98"/>
    </location>
</feature>
<gene>
    <name evidence="8" type="ORF">MHBO_003059</name>
</gene>
<evidence type="ECO:0000256" key="2">
    <source>
        <dbReference type="ARBA" id="ARBA00007965"/>
    </source>
</evidence>
<accession>A0ABV2AQ45</accession>
<evidence type="ECO:0000256" key="3">
    <source>
        <dbReference type="ARBA" id="ARBA00022448"/>
    </source>
</evidence>
<sequence>MASKKAKVDPYIKFCIAFTGFQIITTYTIAMSVADVWIELFSVDMYTTFNYVGSIPMLALALFIPYVLKFFSVSTIFYSNVIIQIVSDAFFISVPTIVKYNKNVGLAVTFIFLLIASSCFAVTQTAIYSFAAEFSNQTVQFYVTGLAFPNMIFGLYFLPFPYYVKNLQFRMLCYCALPLVVHIASAFIFHATTKRIPKKEEMNEIEVEYTEEKLSFRESFLSVVRKKWVFLLLNFMIYFLGLLVYPSFMLQAKSSNPSLRDFWPKILIFLFGISEVTARIINTMKIKFIANAITEKNLWIFCFVPYTSSVLLFLSFLALRNVFYWPPLLIDIINGVFYSLLSFSVGIVNNNIAVFVHSRLKTRREVQAAGSLFNLANIVAIVLGLLVSHFISKSVK</sequence>
<organism evidence="8 9">
    <name type="scientific">Bonamia ostreae</name>
    <dbReference type="NCBI Taxonomy" id="126728"/>
    <lineage>
        <taxon>Eukaryota</taxon>
        <taxon>Sar</taxon>
        <taxon>Rhizaria</taxon>
        <taxon>Endomyxa</taxon>
        <taxon>Ascetosporea</taxon>
        <taxon>Haplosporida</taxon>
        <taxon>Bonamia</taxon>
    </lineage>
</organism>
<keyword evidence="4 7" id="KW-0812">Transmembrane</keyword>
<feature type="transmembrane region" description="Helical" evidence="7">
    <location>
        <begin position="368"/>
        <end position="391"/>
    </location>
</feature>
<evidence type="ECO:0000313" key="9">
    <source>
        <dbReference type="Proteomes" id="UP001439008"/>
    </source>
</evidence>
<evidence type="ECO:0000256" key="6">
    <source>
        <dbReference type="ARBA" id="ARBA00023136"/>
    </source>
</evidence>
<reference evidence="8 9" key="1">
    <citation type="journal article" date="2024" name="BMC Biol.">
        <title>Comparative genomics of Ascetosporea gives new insight into the evolutionary basis for animal parasitism in Rhizaria.</title>
        <authorList>
            <person name="Hiltunen Thoren M."/>
            <person name="Onut-Brannstrom I."/>
            <person name="Alfjorden A."/>
            <person name="Peckova H."/>
            <person name="Swords F."/>
            <person name="Hooper C."/>
            <person name="Holzer A.S."/>
            <person name="Bass D."/>
            <person name="Burki F."/>
        </authorList>
    </citation>
    <scope>NUCLEOTIDE SEQUENCE [LARGE SCALE GENOMIC DNA]</scope>
    <source>
        <strain evidence="8">20-A016</strain>
    </source>
</reference>
<protein>
    <submittedName>
        <fullName evidence="8">Uncharacterized protein</fullName>
    </submittedName>
</protein>
<feature type="transmembrane region" description="Helical" evidence="7">
    <location>
        <begin position="139"/>
        <end position="157"/>
    </location>
</feature>
<keyword evidence="6 7" id="KW-0472">Membrane</keyword>
<evidence type="ECO:0000256" key="7">
    <source>
        <dbReference type="SAM" id="Phobius"/>
    </source>
</evidence>
<dbReference type="PANTHER" id="PTHR10332">
    <property type="entry name" value="EQUILIBRATIVE NUCLEOSIDE TRANSPORTER"/>
    <property type="match status" value="1"/>
</dbReference>
<evidence type="ECO:0000256" key="4">
    <source>
        <dbReference type="ARBA" id="ARBA00022692"/>
    </source>
</evidence>
<dbReference type="InterPro" id="IPR002259">
    <property type="entry name" value="Eqnu_transpt"/>
</dbReference>
<keyword evidence="9" id="KW-1185">Reference proteome</keyword>
<feature type="transmembrane region" description="Helical" evidence="7">
    <location>
        <begin position="298"/>
        <end position="323"/>
    </location>
</feature>
<comment type="subcellular location">
    <subcellularLocation>
        <location evidence="1">Membrane</location>
        <topology evidence="1">Multi-pass membrane protein</topology>
    </subcellularLocation>
</comment>
<keyword evidence="5 7" id="KW-1133">Transmembrane helix</keyword>
<feature type="transmembrane region" description="Helical" evidence="7">
    <location>
        <begin position="104"/>
        <end position="127"/>
    </location>
</feature>
<dbReference type="EMBL" id="JBDODL010001452">
    <property type="protein sequence ID" value="MES1921533.1"/>
    <property type="molecule type" value="Genomic_DNA"/>
</dbReference>
<evidence type="ECO:0000313" key="8">
    <source>
        <dbReference type="EMBL" id="MES1921533.1"/>
    </source>
</evidence>
<comment type="caution">
    <text evidence="8">The sequence shown here is derived from an EMBL/GenBank/DDBJ whole genome shotgun (WGS) entry which is preliminary data.</text>
</comment>
<keyword evidence="3" id="KW-0813">Transport</keyword>
<comment type="similarity">
    <text evidence="2">Belongs to the SLC29A/ENT transporter (TC 2.A.57) family.</text>
</comment>
<feature type="transmembrane region" description="Helical" evidence="7">
    <location>
        <begin position="262"/>
        <end position="278"/>
    </location>
</feature>
<proteinExistence type="inferred from homology"/>
<feature type="transmembrane region" description="Helical" evidence="7">
    <location>
        <begin position="228"/>
        <end position="250"/>
    </location>
</feature>
<feature type="transmembrane region" description="Helical" evidence="7">
    <location>
        <begin position="12"/>
        <end position="37"/>
    </location>
</feature>